<evidence type="ECO:0000313" key="1">
    <source>
        <dbReference type="EMBL" id="MDN4597180.1"/>
    </source>
</evidence>
<gene>
    <name evidence="1" type="ORF">P5G59_08520</name>
</gene>
<dbReference type="RefSeq" id="WP_301217928.1">
    <property type="nucleotide sequence ID" value="NZ_JAROCB010000002.1"/>
</dbReference>
<protein>
    <submittedName>
        <fullName evidence="1">Uncharacterized protein</fullName>
    </submittedName>
</protein>
<proteinExistence type="predicted"/>
<dbReference type="EMBL" id="JAROCB010000002">
    <property type="protein sequence ID" value="MDN4597180.1"/>
    <property type="molecule type" value="Genomic_DNA"/>
</dbReference>
<reference evidence="1" key="1">
    <citation type="submission" date="2023-03" db="EMBL/GenBank/DDBJ databases">
        <title>MT1 and MT2 Draft Genomes of Novel Species.</title>
        <authorList>
            <person name="Venkateswaran K."/>
        </authorList>
    </citation>
    <scope>NUCLEOTIDE SEQUENCE</scope>
    <source>
        <strain evidence="1">F6_8S_P_1A</strain>
    </source>
</reference>
<organism evidence="1 2">
    <name type="scientific">Leifsonia virtsii</name>
    <dbReference type="NCBI Taxonomy" id="3035915"/>
    <lineage>
        <taxon>Bacteria</taxon>
        <taxon>Bacillati</taxon>
        <taxon>Actinomycetota</taxon>
        <taxon>Actinomycetes</taxon>
        <taxon>Micrococcales</taxon>
        <taxon>Microbacteriaceae</taxon>
        <taxon>Leifsonia</taxon>
    </lineage>
</organism>
<keyword evidence="2" id="KW-1185">Reference proteome</keyword>
<name>A0ABT8IWK3_9MICO</name>
<evidence type="ECO:0000313" key="2">
    <source>
        <dbReference type="Proteomes" id="UP001174210"/>
    </source>
</evidence>
<comment type="caution">
    <text evidence="1">The sequence shown here is derived from an EMBL/GenBank/DDBJ whole genome shotgun (WGS) entry which is preliminary data.</text>
</comment>
<accession>A0ABT8IWK3</accession>
<dbReference type="Proteomes" id="UP001174210">
    <property type="component" value="Unassembled WGS sequence"/>
</dbReference>
<sequence length="181" mass="20407">MSNLSDIDRRFTDWENCDLPSVRAGLVEAIVAERAEASGRDADATWYGGGTRALDVTSVEDGTLVRRNAKSVRLEKYKGELHVALARYNAQPYDAEKVDRIVMVLLDDASSGFKVDLERGIASMEGHVSIDRIWDVPVSALNDELPDHDPATEGNIRNALFRFEQLEPYLVWRRNTDIERE</sequence>